<organism evidence="1 2">
    <name type="scientific">Dysgonomonas alginatilytica</name>
    <dbReference type="NCBI Taxonomy" id="1605892"/>
    <lineage>
        <taxon>Bacteria</taxon>
        <taxon>Pseudomonadati</taxon>
        <taxon>Bacteroidota</taxon>
        <taxon>Bacteroidia</taxon>
        <taxon>Bacteroidales</taxon>
        <taxon>Dysgonomonadaceae</taxon>
        <taxon>Dysgonomonas</taxon>
    </lineage>
</organism>
<evidence type="ECO:0000313" key="1">
    <source>
        <dbReference type="EMBL" id="PXV62122.1"/>
    </source>
</evidence>
<dbReference type="RefSeq" id="WP_110311665.1">
    <property type="nucleotide sequence ID" value="NZ_QICL01000022.1"/>
</dbReference>
<dbReference type="InterPro" id="IPR043129">
    <property type="entry name" value="ATPase_NBD"/>
</dbReference>
<gene>
    <name evidence="1" type="ORF">CLV62_12277</name>
</gene>
<protein>
    <submittedName>
        <fullName evidence="1">N-acetylglucosamine kinase-like BadF-type ATPase</fullName>
    </submittedName>
</protein>
<dbReference type="Proteomes" id="UP000247973">
    <property type="component" value="Unassembled WGS sequence"/>
</dbReference>
<sequence length="281" mass="31552">MILLAASGSTKTEWCLVNDDGIIERYLTDEINPYFQSRREISHIVRLQLPPIFFKLKISTTFFYGAGFSSSEKKNIVKASLEAQFRTPAIIESDLLGAARALFGNQPGIGCILSTGSNSCFYDGESIVKNIRPLGYILGDEGSSTSLGKVFLADCLKGLAPPELSLSFFDKYGIDPDQILDYIYSKPSPNVLLSLLSNFLYEYLEHPYVKNLIYENLKSFFVRNIMQYDYTNYPVRFVGSLAGMYASQLKQIADELDIKVDLILENPMHGLIAYHKSKGRL</sequence>
<comment type="caution">
    <text evidence="1">The sequence shown here is derived from an EMBL/GenBank/DDBJ whole genome shotgun (WGS) entry which is preliminary data.</text>
</comment>
<dbReference type="SUPFAM" id="SSF53067">
    <property type="entry name" value="Actin-like ATPase domain"/>
    <property type="match status" value="2"/>
</dbReference>
<dbReference type="CDD" id="cd24079">
    <property type="entry name" value="ASKHA_NBD_PG1100-like"/>
    <property type="match status" value="1"/>
</dbReference>
<dbReference type="GO" id="GO:0016301">
    <property type="term" value="F:kinase activity"/>
    <property type="evidence" value="ECO:0007669"/>
    <property type="project" value="UniProtKB-KW"/>
</dbReference>
<name>A0A2V3PMX1_9BACT</name>
<keyword evidence="2" id="KW-1185">Reference proteome</keyword>
<keyword evidence="1" id="KW-0808">Transferase</keyword>
<dbReference type="OrthoDB" id="871343at2"/>
<dbReference type="AlphaFoldDB" id="A0A2V3PMX1"/>
<proteinExistence type="predicted"/>
<accession>A0A2V3PMX1</accession>
<keyword evidence="1" id="KW-0418">Kinase</keyword>
<reference evidence="1 2" key="1">
    <citation type="submission" date="2018-03" db="EMBL/GenBank/DDBJ databases">
        <title>Genomic Encyclopedia of Archaeal and Bacterial Type Strains, Phase II (KMG-II): from individual species to whole genera.</title>
        <authorList>
            <person name="Goeker M."/>
        </authorList>
    </citation>
    <scope>NUCLEOTIDE SEQUENCE [LARGE SCALE GENOMIC DNA]</scope>
    <source>
        <strain evidence="1 2">DSM 100214</strain>
    </source>
</reference>
<dbReference type="EMBL" id="QICL01000022">
    <property type="protein sequence ID" value="PXV62122.1"/>
    <property type="molecule type" value="Genomic_DNA"/>
</dbReference>
<evidence type="ECO:0000313" key="2">
    <source>
        <dbReference type="Proteomes" id="UP000247973"/>
    </source>
</evidence>
<dbReference type="Gene3D" id="3.30.420.40">
    <property type="match status" value="2"/>
</dbReference>
<dbReference type="Gene3D" id="1.10.720.160">
    <property type="match status" value="1"/>
</dbReference>